<dbReference type="Pfam" id="PF02298">
    <property type="entry name" value="Cu_bind_like"/>
    <property type="match status" value="1"/>
</dbReference>
<dbReference type="GO" id="GO:0009055">
    <property type="term" value="F:electron transfer activity"/>
    <property type="evidence" value="ECO:0007669"/>
    <property type="project" value="InterPro"/>
</dbReference>
<dbReference type="FunFam" id="2.60.40.420:FF:000003">
    <property type="entry name" value="Blue copper"/>
    <property type="match status" value="1"/>
</dbReference>
<keyword evidence="4" id="KW-0186">Copper</keyword>
<keyword evidence="8" id="KW-1185">Reference proteome</keyword>
<keyword evidence="2" id="KW-0479">Metal-binding</keyword>
<dbReference type="RefSeq" id="XP_052113695.1">
    <property type="nucleotide sequence ID" value="XM_052257735.1"/>
</dbReference>
<gene>
    <name evidence="9" type="primary">LOC107473422</name>
</gene>
<dbReference type="Gene3D" id="2.60.40.420">
    <property type="entry name" value="Cupredoxins - blue copper proteins"/>
    <property type="match status" value="1"/>
</dbReference>
<sequence>MALVLLFVTVVLFSVCEVSMNAVYRVGDSAGWTMIDHPDYKRWASTKRFHVGDTLIFTYLKQYHDVMEVSHHDYVHCKTNFAKAVYHTGSDSVSLTKPGEFYFICSNDGHCSAGQKLHIKSSSNNAAIIRNFYLTIATVFALCIYKTNSLTDHIN</sequence>
<dbReference type="PROSITE" id="PS51485">
    <property type="entry name" value="PHYTOCYANIN"/>
    <property type="match status" value="1"/>
</dbReference>
<keyword evidence="1" id="KW-0813">Transport</keyword>
<dbReference type="InterPro" id="IPR003245">
    <property type="entry name" value="Phytocyanin_dom"/>
</dbReference>
<dbReference type="SUPFAM" id="SSF49503">
    <property type="entry name" value="Cupredoxins"/>
    <property type="match status" value="1"/>
</dbReference>
<dbReference type="GeneID" id="107473422"/>
<feature type="domain" description="Phytocyanin" evidence="7">
    <location>
        <begin position="22"/>
        <end position="123"/>
    </location>
</feature>
<accession>A0A9C6TGP9</accession>
<dbReference type="GO" id="GO:0005886">
    <property type="term" value="C:plasma membrane"/>
    <property type="evidence" value="ECO:0007669"/>
    <property type="project" value="TreeGrafter"/>
</dbReference>
<evidence type="ECO:0000256" key="3">
    <source>
        <dbReference type="ARBA" id="ARBA00022982"/>
    </source>
</evidence>
<reference evidence="8" key="1">
    <citation type="journal article" date="2016" name="Nat. Genet.">
        <title>The genome sequences of Arachis duranensis and Arachis ipaensis, the diploid ancestors of cultivated peanut.</title>
        <authorList>
            <person name="Bertioli D.J."/>
            <person name="Cannon S.B."/>
            <person name="Froenicke L."/>
            <person name="Huang G."/>
            <person name="Farmer A.D."/>
            <person name="Cannon E.K."/>
            <person name="Liu X."/>
            <person name="Gao D."/>
            <person name="Clevenger J."/>
            <person name="Dash S."/>
            <person name="Ren L."/>
            <person name="Moretzsohn M.C."/>
            <person name="Shirasawa K."/>
            <person name="Huang W."/>
            <person name="Vidigal B."/>
            <person name="Abernathy B."/>
            <person name="Chu Y."/>
            <person name="Niederhuth C.E."/>
            <person name="Umale P."/>
            <person name="Araujo A.C."/>
            <person name="Kozik A."/>
            <person name="Kim K.D."/>
            <person name="Burow M.D."/>
            <person name="Varshney R.K."/>
            <person name="Wang X."/>
            <person name="Zhang X."/>
            <person name="Barkley N."/>
            <person name="Guimaraes P.M."/>
            <person name="Isobe S."/>
            <person name="Guo B."/>
            <person name="Liao B."/>
            <person name="Stalker H.T."/>
            <person name="Schmitz R.J."/>
            <person name="Scheffler B.E."/>
            <person name="Leal-Bertioli S.C."/>
            <person name="Xun X."/>
            <person name="Jackson S.A."/>
            <person name="Michelmore R."/>
            <person name="Ozias-Akins P."/>
        </authorList>
    </citation>
    <scope>NUCLEOTIDE SEQUENCE [LARGE SCALE GENOMIC DNA]</scope>
    <source>
        <strain evidence="8">cv. V14167</strain>
    </source>
</reference>
<reference evidence="9" key="2">
    <citation type="submission" date="2025-08" db="UniProtKB">
        <authorList>
            <consortium name="RefSeq"/>
        </authorList>
    </citation>
    <scope>IDENTIFICATION</scope>
    <source>
        <tissue evidence="9">Whole plant</tissue>
    </source>
</reference>
<evidence type="ECO:0000256" key="5">
    <source>
        <dbReference type="ARBA" id="ARBA00023180"/>
    </source>
</evidence>
<dbReference type="Proteomes" id="UP000515211">
    <property type="component" value="Chromosome 2"/>
</dbReference>
<proteinExistence type="predicted"/>
<dbReference type="InterPro" id="IPR039391">
    <property type="entry name" value="Phytocyanin-like"/>
</dbReference>
<dbReference type="PANTHER" id="PTHR33021:SF433">
    <property type="entry name" value="PLASTOCYANIN-LIKE DOMAIN PROTEIN"/>
    <property type="match status" value="1"/>
</dbReference>
<keyword evidence="3" id="KW-0249">Electron transport</keyword>
<keyword evidence="5" id="KW-0325">Glycoprotein</keyword>
<protein>
    <submittedName>
        <fullName evidence="9">Mavicyanin-like</fullName>
    </submittedName>
</protein>
<name>A0A9C6TGP9_ARADU</name>
<dbReference type="KEGG" id="adu:107473422"/>
<evidence type="ECO:0000259" key="7">
    <source>
        <dbReference type="PROSITE" id="PS51485"/>
    </source>
</evidence>
<dbReference type="AlphaFoldDB" id="A0A9C6TGP9"/>
<dbReference type="InterPro" id="IPR008972">
    <property type="entry name" value="Cupredoxin"/>
</dbReference>
<evidence type="ECO:0000256" key="2">
    <source>
        <dbReference type="ARBA" id="ARBA00022723"/>
    </source>
</evidence>
<dbReference type="PANTHER" id="PTHR33021">
    <property type="entry name" value="BLUE COPPER PROTEIN"/>
    <property type="match status" value="1"/>
</dbReference>
<evidence type="ECO:0000256" key="1">
    <source>
        <dbReference type="ARBA" id="ARBA00022448"/>
    </source>
</evidence>
<feature type="chain" id="PRO_5039061220" evidence="6">
    <location>
        <begin position="17"/>
        <end position="155"/>
    </location>
</feature>
<keyword evidence="6" id="KW-0732">Signal</keyword>
<organism evidence="8 9">
    <name type="scientific">Arachis duranensis</name>
    <name type="common">Wild peanut</name>
    <dbReference type="NCBI Taxonomy" id="130453"/>
    <lineage>
        <taxon>Eukaryota</taxon>
        <taxon>Viridiplantae</taxon>
        <taxon>Streptophyta</taxon>
        <taxon>Embryophyta</taxon>
        <taxon>Tracheophyta</taxon>
        <taxon>Spermatophyta</taxon>
        <taxon>Magnoliopsida</taxon>
        <taxon>eudicotyledons</taxon>
        <taxon>Gunneridae</taxon>
        <taxon>Pentapetalae</taxon>
        <taxon>rosids</taxon>
        <taxon>fabids</taxon>
        <taxon>Fabales</taxon>
        <taxon>Fabaceae</taxon>
        <taxon>Papilionoideae</taxon>
        <taxon>50 kb inversion clade</taxon>
        <taxon>dalbergioids sensu lato</taxon>
        <taxon>Dalbergieae</taxon>
        <taxon>Pterocarpus clade</taxon>
        <taxon>Arachis</taxon>
    </lineage>
</organism>
<evidence type="ECO:0000256" key="4">
    <source>
        <dbReference type="ARBA" id="ARBA00023008"/>
    </source>
</evidence>
<evidence type="ECO:0000313" key="9">
    <source>
        <dbReference type="RefSeq" id="XP_052113695.1"/>
    </source>
</evidence>
<evidence type="ECO:0000256" key="6">
    <source>
        <dbReference type="SAM" id="SignalP"/>
    </source>
</evidence>
<dbReference type="GO" id="GO:0046872">
    <property type="term" value="F:metal ion binding"/>
    <property type="evidence" value="ECO:0007669"/>
    <property type="project" value="UniProtKB-KW"/>
</dbReference>
<evidence type="ECO:0000313" key="8">
    <source>
        <dbReference type="Proteomes" id="UP000515211"/>
    </source>
</evidence>
<feature type="signal peptide" evidence="6">
    <location>
        <begin position="1"/>
        <end position="16"/>
    </location>
</feature>